<dbReference type="PANTHER" id="PTHR47773">
    <property type="entry name" value="SI:DKEY-9I5.2-RELATED"/>
    <property type="match status" value="1"/>
</dbReference>
<dbReference type="Proteomes" id="UP000028760">
    <property type="component" value="Unassembled WGS sequence"/>
</dbReference>
<sequence length="274" mass="30701">FLHIQDPAGVQLYTRTGELTKGGVVLPYRCARGSTSLELFHLYLNRFIPGTSASGCHFQMFLLEGLTRWNEDRAQVAAGAQKTGKKCYAGQKQHCLYQLTQRLQTYSKPLLYTAELIGMSYLYAQTGRELQMFPDDPDGKTEESCLLEDIEGLMQEEAMTDLYLETINKFQVSEVLGSTSSPAMQPVPTSGWLLSTYARKTFSRMEQLVVVGPDGTPGYQHVVHLSELVELCRKGYVSNAEAEEIVGLWQNLLEVDKGSVAYPSRYKDSLMKGR</sequence>
<reference evidence="1" key="2">
    <citation type="submission" date="2025-08" db="UniProtKB">
        <authorList>
            <consortium name="Ensembl"/>
        </authorList>
    </citation>
    <scope>IDENTIFICATION</scope>
</reference>
<dbReference type="AlphaFoldDB" id="A0A096MGP9"/>
<evidence type="ECO:0000313" key="1">
    <source>
        <dbReference type="Ensembl" id="ENSPFOP00000030590.1"/>
    </source>
</evidence>
<proteinExistence type="predicted"/>
<reference evidence="1" key="3">
    <citation type="submission" date="2025-09" db="UniProtKB">
        <authorList>
            <consortium name="Ensembl"/>
        </authorList>
    </citation>
    <scope>IDENTIFICATION</scope>
</reference>
<keyword evidence="2" id="KW-1185">Reference proteome</keyword>
<reference evidence="2" key="1">
    <citation type="submission" date="2013-10" db="EMBL/GenBank/DDBJ databases">
        <authorList>
            <person name="Schartl M."/>
            <person name="Warren W."/>
        </authorList>
    </citation>
    <scope>NUCLEOTIDE SEQUENCE [LARGE SCALE GENOMIC DNA]</scope>
    <source>
        <strain evidence="2">female</strain>
    </source>
</reference>
<dbReference type="Ensembl" id="ENSPFOT00000030646.1">
    <property type="protein sequence ID" value="ENSPFOP00000030590.1"/>
    <property type="gene ID" value="ENSPFOG00000023582.1"/>
</dbReference>
<dbReference type="STRING" id="48698.ENSPFOP00000030590"/>
<dbReference type="OMA" id="MRHITST"/>
<protein>
    <submittedName>
        <fullName evidence="1">Uncharacterized protein</fullName>
    </submittedName>
</protein>
<evidence type="ECO:0000313" key="2">
    <source>
        <dbReference type="Proteomes" id="UP000028760"/>
    </source>
</evidence>
<dbReference type="PANTHER" id="PTHR47773:SF1">
    <property type="entry name" value="C2H2-TYPE DOMAIN-CONTAINING PROTEIN"/>
    <property type="match status" value="1"/>
</dbReference>
<dbReference type="EMBL" id="AYCK01029395">
    <property type="status" value="NOT_ANNOTATED_CDS"/>
    <property type="molecule type" value="Genomic_DNA"/>
</dbReference>
<dbReference type="eggNOG" id="ENOG502SMY1">
    <property type="taxonomic scope" value="Eukaryota"/>
</dbReference>
<dbReference type="GeneTree" id="ENSGT00940000169400"/>
<accession>A0A096MGP9</accession>
<name>A0A096MGP9_POEFO</name>
<organism evidence="1 2">
    <name type="scientific">Poecilia formosa</name>
    <name type="common">Amazon molly</name>
    <name type="synonym">Limia formosa</name>
    <dbReference type="NCBI Taxonomy" id="48698"/>
    <lineage>
        <taxon>Eukaryota</taxon>
        <taxon>Metazoa</taxon>
        <taxon>Chordata</taxon>
        <taxon>Craniata</taxon>
        <taxon>Vertebrata</taxon>
        <taxon>Euteleostomi</taxon>
        <taxon>Actinopterygii</taxon>
        <taxon>Neopterygii</taxon>
        <taxon>Teleostei</taxon>
        <taxon>Neoteleostei</taxon>
        <taxon>Acanthomorphata</taxon>
        <taxon>Ovalentaria</taxon>
        <taxon>Atherinomorphae</taxon>
        <taxon>Cyprinodontiformes</taxon>
        <taxon>Poeciliidae</taxon>
        <taxon>Poeciliinae</taxon>
        <taxon>Poecilia</taxon>
    </lineage>
</organism>